<dbReference type="InterPro" id="IPR013797">
    <property type="entry name" value="Maltooligo_trehalose_synth_4"/>
</dbReference>
<evidence type="ECO:0000313" key="3">
    <source>
        <dbReference type="Proteomes" id="UP000638188"/>
    </source>
</evidence>
<dbReference type="Gene3D" id="3.20.20.80">
    <property type="entry name" value="Glycosidases"/>
    <property type="match status" value="3"/>
</dbReference>
<dbReference type="EMBL" id="BMFF01000001">
    <property type="protein sequence ID" value="GGC86788.1"/>
    <property type="molecule type" value="Genomic_DNA"/>
</dbReference>
<dbReference type="Pfam" id="PF00128">
    <property type="entry name" value="Alpha-amylase"/>
    <property type="match status" value="1"/>
</dbReference>
<dbReference type="SUPFAM" id="SSF51445">
    <property type="entry name" value="(Trans)glycosidases"/>
    <property type="match status" value="1"/>
</dbReference>
<dbReference type="Proteomes" id="UP000638188">
    <property type="component" value="Unassembled WGS sequence"/>
</dbReference>
<accession>A0ABQ1NWU8</accession>
<comment type="caution">
    <text evidence="2">The sequence shown here is derived from an EMBL/GenBank/DDBJ whole genome shotgun (WGS) entry which is preliminary data.</text>
</comment>
<dbReference type="NCBIfam" id="NF011086">
    <property type="entry name" value="PRK14511.1-3"/>
    <property type="match status" value="1"/>
</dbReference>
<dbReference type="CDD" id="cd11336">
    <property type="entry name" value="AmyAc_MTSase"/>
    <property type="match status" value="1"/>
</dbReference>
<dbReference type="InterPro" id="IPR006047">
    <property type="entry name" value="GH13_cat_dom"/>
</dbReference>
<dbReference type="NCBIfam" id="TIGR02401">
    <property type="entry name" value="trehalose_TreY"/>
    <property type="match status" value="1"/>
</dbReference>
<evidence type="ECO:0000313" key="2">
    <source>
        <dbReference type="EMBL" id="GGC86788.1"/>
    </source>
</evidence>
<dbReference type="InterPro" id="IPR017853">
    <property type="entry name" value="GH"/>
</dbReference>
<sequence>MNHETLIELRATARMQLHAGFTLDDATALVGYFADLGVSHFYASPLTSARPGSLHGYDVIDPTRINPELGGEAALQRLVHALRERQMGLIVDIVPNHMAVSDANPWWHSVLAWGVTSPYADFFDINWHSADALMDGRLLAPFLGRDYAKVLDAGELLLDFDVANGTFSVNYFDNRFPLTPPSYADILHCSDDLRLNELAVRFAALEGSRQAPEQAQHLCKELAQLCVNDAQLDHLRQAMKSFRHEDLQGNNRLHALLERQHYRLANWRTAADEINWRRFFDVNELVSLKIESPEVFEAAHVKIFDLVERGLIDGLRIDHIDGLADPHSYCRRLRRRIEGLPGHPPGTRFPIYVEKILGDGEALPVDWQVDGTTGYEFMNQVSLLQHDPQGAPPLQQLWAIETTRPADFLQEVYEARRLVLTHSLAADFETVAQGLMALARMNLDTRDLTLNSIRRVLLELIANFSVYRTYAAACGRSEQDCQYYQQAALAADQRLCESDKDILAALDHWLGGESFNQLPPGPERRLRQRVLRRFHQLTSPAAAKAVEDTAFYRSGVLLSRNDVGFDPGHFSALVEAFHNVNLERNKSYPRSLLATATHDHKRGEDTRARLAVISERAPWYIDRVRQWKQLAAPLRSSGAGVRAPSAGDELMLYQTLLGSWPLDLESTNQSGMRAYFERVAGWQQKALREAKLLSSWSTPNSPYEDACREFLAVVLLGSQGQSLRAQIADAAADLAPAGALNSLAQSLLRLTVPGVPDLYQGAEFWDFSLVDPDNRRPVDYSTRQAAFAEEHSANQLLENWKNGRIKQQLIGRALDWRREHASLFRHGNYQPLQTIGEHANKLCAFAREYEDRSIIVVVPVLVASLLGDASDPLVPAKQWGDTAVQLPAHLHKRRLENLLAAETVMERSGQIAASELLARFPVGFISVQSDGLEEHQS</sequence>
<dbReference type="InterPro" id="IPR012767">
    <property type="entry name" value="Trehalose_TreY"/>
</dbReference>
<name>A0ABQ1NWU8_9GAMM</name>
<dbReference type="PANTHER" id="PTHR10357">
    <property type="entry name" value="ALPHA-AMYLASE FAMILY MEMBER"/>
    <property type="match status" value="1"/>
</dbReference>
<dbReference type="SMART" id="SM00642">
    <property type="entry name" value="Aamy"/>
    <property type="match status" value="1"/>
</dbReference>
<reference evidence="3" key="1">
    <citation type="journal article" date="2019" name="Int. J. Syst. Evol. Microbiol.">
        <title>The Global Catalogue of Microorganisms (GCM) 10K type strain sequencing project: providing services to taxonomists for standard genome sequencing and annotation.</title>
        <authorList>
            <consortium name="The Broad Institute Genomics Platform"/>
            <consortium name="The Broad Institute Genome Sequencing Center for Infectious Disease"/>
            <person name="Wu L."/>
            <person name="Ma J."/>
        </authorList>
    </citation>
    <scope>NUCLEOTIDE SEQUENCE [LARGE SCALE GENOMIC DNA]</scope>
    <source>
        <strain evidence="3">CGMCC 1.12482</strain>
    </source>
</reference>
<gene>
    <name evidence="2" type="ORF">GCM10007418_03210</name>
</gene>
<organism evidence="2 3">
    <name type="scientific">Halopseudomonas salina</name>
    <dbReference type="NCBI Taxonomy" id="1323744"/>
    <lineage>
        <taxon>Bacteria</taxon>
        <taxon>Pseudomonadati</taxon>
        <taxon>Pseudomonadota</taxon>
        <taxon>Gammaproteobacteria</taxon>
        <taxon>Pseudomonadales</taxon>
        <taxon>Pseudomonadaceae</taxon>
        <taxon>Halopseudomonas</taxon>
    </lineage>
</organism>
<feature type="domain" description="Glycosyl hydrolase family 13 catalytic" evidence="1">
    <location>
        <begin position="12"/>
        <end position="804"/>
    </location>
</feature>
<dbReference type="Gene3D" id="1.10.10.470">
    <property type="entry name" value="Maltooligosyl trehalose synthase, domain 4"/>
    <property type="match status" value="1"/>
</dbReference>
<keyword evidence="3" id="KW-1185">Reference proteome</keyword>
<protein>
    <submittedName>
        <fullName evidence="2">Malto-oligosyltrehalose synthase</fullName>
    </submittedName>
</protein>
<proteinExistence type="predicted"/>
<evidence type="ECO:0000259" key="1">
    <source>
        <dbReference type="SMART" id="SM00642"/>
    </source>
</evidence>
<dbReference type="PANTHER" id="PTHR10357:SF216">
    <property type="entry name" value="MALTOOLIGOSYL TREHALOSE SYNTHASE-RELATED"/>
    <property type="match status" value="1"/>
</dbReference>